<protein>
    <recommendedName>
        <fullName evidence="4">Chitin-binding type-1 domain-containing protein</fullName>
    </recommendedName>
</protein>
<dbReference type="OrthoDB" id="5598155at2759"/>
<gene>
    <name evidence="2" type="ORF">SmJEL517_g03042</name>
</gene>
<evidence type="ECO:0000256" key="1">
    <source>
        <dbReference type="ARBA" id="ARBA00022669"/>
    </source>
</evidence>
<dbReference type="EMBL" id="QEAO01000014">
    <property type="protein sequence ID" value="TPX34382.1"/>
    <property type="molecule type" value="Genomic_DNA"/>
</dbReference>
<feature type="non-terminal residue" evidence="2">
    <location>
        <position position="1"/>
    </location>
</feature>
<keyword evidence="1" id="KW-0147">Chitin-binding</keyword>
<name>A0A507C3Z0_9FUNG</name>
<reference evidence="2 3" key="1">
    <citation type="journal article" date="2019" name="Sci. Rep.">
        <title>Comparative genomics of chytrid fungi reveal insights into the obligate biotrophic and pathogenic lifestyle of Synchytrium endobioticum.</title>
        <authorList>
            <person name="van de Vossenberg B.T.L.H."/>
            <person name="Warris S."/>
            <person name="Nguyen H.D.T."/>
            <person name="van Gent-Pelzer M.P.E."/>
            <person name="Joly D.L."/>
            <person name="van de Geest H.C."/>
            <person name="Bonants P.J.M."/>
            <person name="Smith D.S."/>
            <person name="Levesque C.A."/>
            <person name="van der Lee T.A.J."/>
        </authorList>
    </citation>
    <scope>NUCLEOTIDE SEQUENCE [LARGE SCALE GENOMIC DNA]</scope>
    <source>
        <strain evidence="2 3">JEL517</strain>
    </source>
</reference>
<sequence>YGFCGTTPEYCGTGCQSNFGSCGSGSVDTTGRCGTSFGISCTGGLCCSQARTGPNEFQFFSH</sequence>
<organism evidence="2 3">
    <name type="scientific">Synchytrium microbalum</name>
    <dbReference type="NCBI Taxonomy" id="1806994"/>
    <lineage>
        <taxon>Eukaryota</taxon>
        <taxon>Fungi</taxon>
        <taxon>Fungi incertae sedis</taxon>
        <taxon>Chytridiomycota</taxon>
        <taxon>Chytridiomycota incertae sedis</taxon>
        <taxon>Chytridiomycetes</taxon>
        <taxon>Synchytriales</taxon>
        <taxon>Synchytriaceae</taxon>
        <taxon>Synchytrium</taxon>
    </lineage>
</organism>
<accession>A0A507C3Z0</accession>
<comment type="caution">
    <text evidence="2">The sequence shown here is derived from an EMBL/GenBank/DDBJ whole genome shotgun (WGS) entry which is preliminary data.</text>
</comment>
<proteinExistence type="predicted"/>
<evidence type="ECO:0008006" key="4">
    <source>
        <dbReference type="Google" id="ProtNLM"/>
    </source>
</evidence>
<dbReference type="Proteomes" id="UP000319731">
    <property type="component" value="Unassembled WGS sequence"/>
</dbReference>
<evidence type="ECO:0000313" key="2">
    <source>
        <dbReference type="EMBL" id="TPX34382.1"/>
    </source>
</evidence>
<dbReference type="SUPFAM" id="SSF57016">
    <property type="entry name" value="Plant lectins/antimicrobial peptides"/>
    <property type="match status" value="1"/>
</dbReference>
<dbReference type="AlphaFoldDB" id="A0A507C3Z0"/>
<evidence type="ECO:0000313" key="3">
    <source>
        <dbReference type="Proteomes" id="UP000319731"/>
    </source>
</evidence>
<keyword evidence="3" id="KW-1185">Reference proteome</keyword>
<dbReference type="GeneID" id="42004267"/>
<dbReference type="Gene3D" id="3.30.60.10">
    <property type="entry name" value="Endochitinase-like"/>
    <property type="match status" value="1"/>
</dbReference>
<dbReference type="InterPro" id="IPR036861">
    <property type="entry name" value="Endochitinase-like_sf"/>
</dbReference>
<dbReference type="GO" id="GO:0008061">
    <property type="term" value="F:chitin binding"/>
    <property type="evidence" value="ECO:0007669"/>
    <property type="project" value="UniProtKB-KW"/>
</dbReference>
<dbReference type="RefSeq" id="XP_031025146.1">
    <property type="nucleotide sequence ID" value="XM_031168970.1"/>
</dbReference>